<dbReference type="AlphaFoldDB" id="A0A0R1SG07"/>
<proteinExistence type="predicted"/>
<dbReference type="PATRIC" id="fig|1423739.3.peg.844"/>
<dbReference type="RefSeq" id="WP_057865255.1">
    <property type="nucleotide sequence ID" value="NZ_AZEY01000079.1"/>
</dbReference>
<evidence type="ECO:0000313" key="1">
    <source>
        <dbReference type="EMBL" id="KRL65013.1"/>
    </source>
</evidence>
<dbReference type="EMBL" id="AZEY01000079">
    <property type="protein sequence ID" value="KRL65013.1"/>
    <property type="molecule type" value="Genomic_DNA"/>
</dbReference>
<evidence type="ECO:0000313" key="2">
    <source>
        <dbReference type="Proteomes" id="UP000052013"/>
    </source>
</evidence>
<sequence length="283" mass="32057">MKKISLAFLKGLLIIIGLCLLQSGSPVHAKAVLPSKLNKANLVTYYTYFRANKNVTLKTAYTPSYKIGKSIIRNMTIKKGTIVEGQHNGGSKSRELLIDERQLSYHTKRTGILPGYTLDPYPDSKYSNPLSANVESFTRVKRPTYMPAYSDGNLYQGDAAFLESKKRPNINLRITPDGYLEYYKRNSKVEFSLQFLQKPNGDAKINKTLMKGNTRYFYTSKKVNGLKATKVNSKGSYQYRYQLTNLHQPQFTPGDPDNDIPGSYDSLYRLSGKTYYTQIGTDD</sequence>
<accession>A0A0R1SG07</accession>
<protein>
    <submittedName>
        <fullName evidence="1">Uncharacterized protein</fullName>
    </submittedName>
</protein>
<name>A0A0R1SG07_9LACO</name>
<dbReference type="Proteomes" id="UP000052013">
    <property type="component" value="Unassembled WGS sequence"/>
</dbReference>
<reference evidence="1 2" key="1">
    <citation type="journal article" date="2015" name="Genome Announc.">
        <title>Expanding the biotechnology potential of lactobacilli through comparative genomics of 213 strains and associated genera.</title>
        <authorList>
            <person name="Sun Z."/>
            <person name="Harris H.M."/>
            <person name="McCann A."/>
            <person name="Guo C."/>
            <person name="Argimon S."/>
            <person name="Zhang W."/>
            <person name="Yang X."/>
            <person name="Jeffery I.B."/>
            <person name="Cooney J.C."/>
            <person name="Kagawa T.F."/>
            <person name="Liu W."/>
            <person name="Song Y."/>
            <person name="Salvetti E."/>
            <person name="Wrobel A."/>
            <person name="Rasinkangas P."/>
            <person name="Parkhill J."/>
            <person name="Rea M.C."/>
            <person name="O'Sullivan O."/>
            <person name="Ritari J."/>
            <person name="Douillard F.P."/>
            <person name="Paul Ross R."/>
            <person name="Yang R."/>
            <person name="Briner A.E."/>
            <person name="Felis G.E."/>
            <person name="de Vos W.M."/>
            <person name="Barrangou R."/>
            <person name="Klaenhammer T.R."/>
            <person name="Caufield P.W."/>
            <person name="Cui Y."/>
            <person name="Zhang H."/>
            <person name="O'Toole P.W."/>
        </authorList>
    </citation>
    <scope>NUCLEOTIDE SEQUENCE [LARGE SCALE GENOMIC DNA]</scope>
    <source>
        <strain evidence="1 2">DSM 14421</strain>
    </source>
</reference>
<gene>
    <name evidence="1" type="ORF">FC85_GL000810</name>
</gene>
<organism evidence="1 2">
    <name type="scientific">Lentilactobacillus diolivorans DSM 14421</name>
    <dbReference type="NCBI Taxonomy" id="1423739"/>
    <lineage>
        <taxon>Bacteria</taxon>
        <taxon>Bacillati</taxon>
        <taxon>Bacillota</taxon>
        <taxon>Bacilli</taxon>
        <taxon>Lactobacillales</taxon>
        <taxon>Lactobacillaceae</taxon>
        <taxon>Lentilactobacillus</taxon>
    </lineage>
</organism>
<comment type="caution">
    <text evidence="1">The sequence shown here is derived from an EMBL/GenBank/DDBJ whole genome shotgun (WGS) entry which is preliminary data.</text>
</comment>